<dbReference type="Proteomes" id="UP000037043">
    <property type="component" value="Unassembled WGS sequence"/>
</dbReference>
<dbReference type="RefSeq" id="WP_052221079.1">
    <property type="nucleotide sequence ID" value="NZ_LHUR01000020.1"/>
</dbReference>
<feature type="transmembrane region" description="Helical" evidence="6">
    <location>
        <begin position="67"/>
        <end position="89"/>
    </location>
</feature>
<proteinExistence type="predicted"/>
<feature type="transmembrane region" description="Helical" evidence="6">
    <location>
        <begin position="109"/>
        <end position="131"/>
    </location>
</feature>
<comment type="subcellular location">
    <subcellularLocation>
        <location evidence="1">Cell membrane</location>
        <topology evidence="1">Multi-pass membrane protein</topology>
    </subcellularLocation>
</comment>
<feature type="transmembrane region" description="Helical" evidence="6">
    <location>
        <begin position="309"/>
        <end position="333"/>
    </location>
</feature>
<feature type="transmembrane region" description="Helical" evidence="6">
    <location>
        <begin position="226"/>
        <end position="253"/>
    </location>
</feature>
<dbReference type="EMBL" id="LHUR01000020">
    <property type="protein sequence ID" value="KOA20085.1"/>
    <property type="molecule type" value="Genomic_DNA"/>
</dbReference>
<keyword evidence="5 6" id="KW-0472">Membrane</keyword>
<dbReference type="GO" id="GO:0005886">
    <property type="term" value="C:plasma membrane"/>
    <property type="evidence" value="ECO:0007669"/>
    <property type="project" value="UniProtKB-SubCell"/>
</dbReference>
<comment type="caution">
    <text evidence="7">The sequence shown here is derived from an EMBL/GenBank/DDBJ whole genome shotgun (WGS) entry which is preliminary data.</text>
</comment>
<evidence type="ECO:0000313" key="7">
    <source>
        <dbReference type="EMBL" id="KOA20085.1"/>
    </source>
</evidence>
<dbReference type="InterPro" id="IPR017778">
    <property type="entry name" value="ABC_transptr_urea_perm_UrtC"/>
</dbReference>
<sequence>MLMEKFKNIGAKKYIDIVLFLILFLVPFFTSNFKTELVGRFIVYMIFAISLDILWGSAGLMNLGHAIFFGIGGYIMAISLASQEGVPVFMQSFGLTRLPGVLRILESPIIAFFMGLIVPMIVALLLGYFIFTSKVKGVFFNIITLAFAALFELFVNNQQKYTGGANGISGITNIKIGGEPLSITQLYYLVFGILILVYLFCIWLTKSRFGLIIKSVRENEARLQFLGFNPAAFKMVIFAISGMIAGLAGMLYIPMNSFISPDKVGVMLSTSVLVWLAVGGKGNITGAMVGALIINILESSLSDSFGELWQLVLGVIMLVVVVFFPKGIIGTLIDFDIKLKARKNVLKAGEGYGIFRTTRFNR</sequence>
<evidence type="ECO:0000256" key="5">
    <source>
        <dbReference type="ARBA" id="ARBA00023136"/>
    </source>
</evidence>
<evidence type="ECO:0000256" key="4">
    <source>
        <dbReference type="ARBA" id="ARBA00022989"/>
    </source>
</evidence>
<reference evidence="8" key="1">
    <citation type="submission" date="2015-08" db="EMBL/GenBank/DDBJ databases">
        <title>Genome sequence of the strict anaerobe Clostridium homopropionicum LuHBu1 (DSM 5847T).</title>
        <authorList>
            <person name="Poehlein A."/>
            <person name="Beck M."/>
            <person name="Schiel-Bengelsdorf B."/>
            <person name="Bengelsdorf F.R."/>
            <person name="Daniel R."/>
            <person name="Duerre P."/>
        </authorList>
    </citation>
    <scope>NUCLEOTIDE SEQUENCE [LARGE SCALE GENOMIC DNA]</scope>
    <source>
        <strain evidence="8">DSM 5847</strain>
    </source>
</reference>
<keyword evidence="3 6" id="KW-0812">Transmembrane</keyword>
<dbReference type="PANTHER" id="PTHR30482:SF4">
    <property type="entry name" value="SLR1201 PROTEIN"/>
    <property type="match status" value="1"/>
</dbReference>
<feature type="transmembrane region" description="Helical" evidence="6">
    <location>
        <begin position="138"/>
        <end position="155"/>
    </location>
</feature>
<feature type="transmembrane region" description="Helical" evidence="6">
    <location>
        <begin position="14"/>
        <end position="31"/>
    </location>
</feature>
<gene>
    <name evidence="7" type="primary">rbsC_1</name>
    <name evidence="7" type="ORF">CLHOM_15150</name>
</gene>
<dbReference type="STRING" id="36844.SAMN04488501_12035"/>
<feature type="transmembrane region" description="Helical" evidence="6">
    <location>
        <begin position="186"/>
        <end position="205"/>
    </location>
</feature>
<dbReference type="PATRIC" id="fig|1121318.3.peg.1523"/>
<evidence type="ECO:0000313" key="8">
    <source>
        <dbReference type="Proteomes" id="UP000037043"/>
    </source>
</evidence>
<dbReference type="GO" id="GO:0015658">
    <property type="term" value="F:branched-chain amino acid transmembrane transporter activity"/>
    <property type="evidence" value="ECO:0007669"/>
    <property type="project" value="InterPro"/>
</dbReference>
<evidence type="ECO:0000256" key="3">
    <source>
        <dbReference type="ARBA" id="ARBA00022692"/>
    </source>
</evidence>
<keyword evidence="2" id="KW-1003">Cell membrane</keyword>
<keyword evidence="8" id="KW-1185">Reference proteome</keyword>
<dbReference type="InterPro" id="IPR001851">
    <property type="entry name" value="ABC_transp_permease"/>
</dbReference>
<organism evidence="7 8">
    <name type="scientific">Clostridium homopropionicum DSM 5847</name>
    <dbReference type="NCBI Taxonomy" id="1121318"/>
    <lineage>
        <taxon>Bacteria</taxon>
        <taxon>Bacillati</taxon>
        <taxon>Bacillota</taxon>
        <taxon>Clostridia</taxon>
        <taxon>Eubacteriales</taxon>
        <taxon>Clostridiaceae</taxon>
        <taxon>Clostridium</taxon>
    </lineage>
</organism>
<dbReference type="Pfam" id="PF02653">
    <property type="entry name" value="BPD_transp_2"/>
    <property type="match status" value="1"/>
</dbReference>
<dbReference type="CDD" id="cd06581">
    <property type="entry name" value="TM_PBP1_LivM_like"/>
    <property type="match status" value="1"/>
</dbReference>
<keyword evidence="4 6" id="KW-1133">Transmembrane helix</keyword>
<dbReference type="PANTHER" id="PTHR30482">
    <property type="entry name" value="HIGH-AFFINITY BRANCHED-CHAIN AMINO ACID TRANSPORT SYSTEM PERMEASE"/>
    <property type="match status" value="1"/>
</dbReference>
<evidence type="ECO:0000256" key="6">
    <source>
        <dbReference type="SAM" id="Phobius"/>
    </source>
</evidence>
<dbReference type="InterPro" id="IPR043428">
    <property type="entry name" value="LivM-like"/>
</dbReference>
<dbReference type="NCBIfam" id="TIGR03408">
    <property type="entry name" value="urea_trans_UrtC"/>
    <property type="match status" value="1"/>
</dbReference>
<accession>A0A0L6ZAU2</accession>
<feature type="transmembrane region" description="Helical" evidence="6">
    <location>
        <begin position="37"/>
        <end position="55"/>
    </location>
</feature>
<dbReference type="AlphaFoldDB" id="A0A0L6ZAU2"/>
<protein>
    <submittedName>
        <fullName evidence="7">Ribose transport system permease protein RbsC</fullName>
    </submittedName>
</protein>
<name>A0A0L6ZAU2_9CLOT</name>
<evidence type="ECO:0000256" key="2">
    <source>
        <dbReference type="ARBA" id="ARBA00022475"/>
    </source>
</evidence>
<evidence type="ECO:0000256" key="1">
    <source>
        <dbReference type="ARBA" id="ARBA00004651"/>
    </source>
</evidence>